<dbReference type="AlphaFoldDB" id="A0A182WNU5"/>
<organism evidence="2 3">
    <name type="scientific">Anopheles minimus</name>
    <dbReference type="NCBI Taxonomy" id="112268"/>
    <lineage>
        <taxon>Eukaryota</taxon>
        <taxon>Metazoa</taxon>
        <taxon>Ecdysozoa</taxon>
        <taxon>Arthropoda</taxon>
        <taxon>Hexapoda</taxon>
        <taxon>Insecta</taxon>
        <taxon>Pterygota</taxon>
        <taxon>Neoptera</taxon>
        <taxon>Endopterygota</taxon>
        <taxon>Diptera</taxon>
        <taxon>Nematocera</taxon>
        <taxon>Culicoidea</taxon>
        <taxon>Culicidae</taxon>
        <taxon>Anophelinae</taxon>
        <taxon>Anopheles</taxon>
    </lineage>
</organism>
<dbReference type="EnsemblMetazoa" id="AMIN014371-RA">
    <property type="protein sequence ID" value="AMIN014371-PA"/>
    <property type="gene ID" value="AMIN014371"/>
</dbReference>
<dbReference type="VEuPathDB" id="VectorBase:AMIN014371"/>
<accession>A0A182WNU5</accession>
<evidence type="ECO:0000313" key="3">
    <source>
        <dbReference type="Proteomes" id="UP000075920"/>
    </source>
</evidence>
<keyword evidence="3" id="KW-1185">Reference proteome</keyword>
<feature type="region of interest" description="Disordered" evidence="1">
    <location>
        <begin position="1"/>
        <end position="30"/>
    </location>
</feature>
<reference evidence="2" key="2">
    <citation type="submission" date="2020-05" db="UniProtKB">
        <authorList>
            <consortium name="EnsemblMetazoa"/>
        </authorList>
    </citation>
    <scope>IDENTIFICATION</scope>
    <source>
        <strain evidence="2">MINIMUS1</strain>
    </source>
</reference>
<sequence length="80" mass="9021">MLATTGNKWRPRFSSGERPVHDGRHKKYRPSFPLNGTNAFLWKSFPQHNKHTGAAVLHLAFATDAESEIGPRKPLPCRAQ</sequence>
<name>A0A182WNU5_9DIPT</name>
<reference evidence="3" key="1">
    <citation type="submission" date="2013-03" db="EMBL/GenBank/DDBJ databases">
        <title>The Genome Sequence of Anopheles minimus MINIMUS1.</title>
        <authorList>
            <consortium name="The Broad Institute Genomics Platform"/>
            <person name="Neafsey D.E."/>
            <person name="Walton C."/>
            <person name="Walker B."/>
            <person name="Young S.K."/>
            <person name="Zeng Q."/>
            <person name="Gargeya S."/>
            <person name="Fitzgerald M."/>
            <person name="Haas B."/>
            <person name="Abouelleil A."/>
            <person name="Allen A.W."/>
            <person name="Alvarado L."/>
            <person name="Arachchi H.M."/>
            <person name="Berlin A.M."/>
            <person name="Chapman S.B."/>
            <person name="Gainer-Dewar J."/>
            <person name="Goldberg J."/>
            <person name="Griggs A."/>
            <person name="Gujja S."/>
            <person name="Hansen M."/>
            <person name="Howarth C."/>
            <person name="Imamovic A."/>
            <person name="Ireland A."/>
            <person name="Larimer J."/>
            <person name="McCowan C."/>
            <person name="Murphy C."/>
            <person name="Pearson M."/>
            <person name="Poon T.W."/>
            <person name="Priest M."/>
            <person name="Roberts A."/>
            <person name="Saif S."/>
            <person name="Shea T."/>
            <person name="Sisk P."/>
            <person name="Sykes S."/>
            <person name="Wortman J."/>
            <person name="Nusbaum C."/>
            <person name="Birren B."/>
        </authorList>
    </citation>
    <scope>NUCLEOTIDE SEQUENCE [LARGE SCALE GENOMIC DNA]</scope>
    <source>
        <strain evidence="3">MINIMUS1</strain>
    </source>
</reference>
<evidence type="ECO:0000256" key="1">
    <source>
        <dbReference type="SAM" id="MobiDB-lite"/>
    </source>
</evidence>
<protein>
    <submittedName>
        <fullName evidence="2">Uncharacterized protein</fullName>
    </submittedName>
</protein>
<evidence type="ECO:0000313" key="2">
    <source>
        <dbReference type="EnsemblMetazoa" id="AMIN014371-PA"/>
    </source>
</evidence>
<dbReference type="Proteomes" id="UP000075920">
    <property type="component" value="Unassembled WGS sequence"/>
</dbReference>
<proteinExistence type="predicted"/>